<keyword evidence="5" id="KW-0408">Iron</keyword>
<keyword evidence="4" id="KW-0560">Oxidoreductase</keyword>
<keyword evidence="6" id="KW-0411">Iron-sulfur</keyword>
<name>A0A5N0V209_9PSEU</name>
<dbReference type="Proteomes" id="UP000319769">
    <property type="component" value="Unassembled WGS sequence"/>
</dbReference>
<dbReference type="GO" id="GO:0005506">
    <property type="term" value="F:iron ion binding"/>
    <property type="evidence" value="ECO:0007669"/>
    <property type="project" value="InterPro"/>
</dbReference>
<keyword evidence="8" id="KW-0223">Dioxygenase</keyword>
<reference evidence="8" key="1">
    <citation type="submission" date="2019-09" db="EMBL/GenBank/DDBJ databases">
        <authorList>
            <person name="Teo W.F.A."/>
            <person name="Duangmal K."/>
        </authorList>
    </citation>
    <scope>NUCLEOTIDE SEQUENCE [LARGE SCALE GENOMIC DNA]</scope>
    <source>
        <strain evidence="8">K81G1</strain>
    </source>
</reference>
<dbReference type="Pfam" id="PF00355">
    <property type="entry name" value="Rieske"/>
    <property type="match status" value="1"/>
</dbReference>
<evidence type="ECO:0000259" key="7">
    <source>
        <dbReference type="PROSITE" id="PS51296"/>
    </source>
</evidence>
<comment type="cofactor">
    <cofactor evidence="1">
        <name>Fe cation</name>
        <dbReference type="ChEBI" id="CHEBI:24875"/>
    </cofactor>
</comment>
<dbReference type="GO" id="GO:0016705">
    <property type="term" value="F:oxidoreductase activity, acting on paired donors, with incorporation or reduction of molecular oxygen"/>
    <property type="evidence" value="ECO:0007669"/>
    <property type="project" value="UniProtKB-ARBA"/>
</dbReference>
<dbReference type="GO" id="GO:0004497">
    <property type="term" value="F:monooxygenase activity"/>
    <property type="evidence" value="ECO:0007669"/>
    <property type="project" value="UniProtKB-ARBA"/>
</dbReference>
<dbReference type="OrthoDB" id="5243643at2"/>
<comment type="caution">
    <text evidence="8">The sequence shown here is derived from an EMBL/GenBank/DDBJ whole genome shotgun (WGS) entry which is preliminary data.</text>
</comment>
<organism evidence="8 9">
    <name type="scientific">Amycolatopsis acidicola</name>
    <dbReference type="NCBI Taxonomy" id="2596893"/>
    <lineage>
        <taxon>Bacteria</taxon>
        <taxon>Bacillati</taxon>
        <taxon>Actinomycetota</taxon>
        <taxon>Actinomycetes</taxon>
        <taxon>Pseudonocardiales</taxon>
        <taxon>Pseudonocardiaceae</taxon>
        <taxon>Amycolatopsis</taxon>
    </lineage>
</organism>
<dbReference type="RefSeq" id="WP_144746761.1">
    <property type="nucleotide sequence ID" value="NZ_VMNW02000027.1"/>
</dbReference>
<dbReference type="CDD" id="cd08882">
    <property type="entry name" value="RHO_alpha_C_MupW-like"/>
    <property type="match status" value="1"/>
</dbReference>
<keyword evidence="9" id="KW-1185">Reference proteome</keyword>
<evidence type="ECO:0000256" key="3">
    <source>
        <dbReference type="ARBA" id="ARBA00022723"/>
    </source>
</evidence>
<dbReference type="PANTHER" id="PTHR43756">
    <property type="entry name" value="CHOLINE MONOOXYGENASE, CHLOROPLASTIC"/>
    <property type="match status" value="1"/>
</dbReference>
<dbReference type="InterPro" id="IPR015879">
    <property type="entry name" value="Ring_hydroxy_dOase_asu_C_dom"/>
</dbReference>
<dbReference type="InterPro" id="IPR017941">
    <property type="entry name" value="Rieske_2Fe-2S"/>
</dbReference>
<keyword evidence="3" id="KW-0479">Metal-binding</keyword>
<gene>
    <name evidence="8" type="ORF">FPZ12_019410</name>
</gene>
<dbReference type="AlphaFoldDB" id="A0A5N0V209"/>
<dbReference type="EMBL" id="VMNW02000027">
    <property type="protein sequence ID" value="KAA9159798.1"/>
    <property type="molecule type" value="Genomic_DNA"/>
</dbReference>
<evidence type="ECO:0000256" key="1">
    <source>
        <dbReference type="ARBA" id="ARBA00001962"/>
    </source>
</evidence>
<dbReference type="PANTHER" id="PTHR43756:SF5">
    <property type="entry name" value="CHOLINE MONOOXYGENASE, CHLOROPLASTIC"/>
    <property type="match status" value="1"/>
</dbReference>
<feature type="domain" description="Rieske" evidence="7">
    <location>
        <begin position="39"/>
        <end position="154"/>
    </location>
</feature>
<protein>
    <submittedName>
        <fullName evidence="8">Aromatic ring-hydroxylating dioxygenase subunit alpha</fullName>
    </submittedName>
</protein>
<dbReference type="InterPro" id="IPR036922">
    <property type="entry name" value="Rieske_2Fe-2S_sf"/>
</dbReference>
<dbReference type="GO" id="GO:0051537">
    <property type="term" value="F:2 iron, 2 sulfur cluster binding"/>
    <property type="evidence" value="ECO:0007669"/>
    <property type="project" value="UniProtKB-KW"/>
</dbReference>
<evidence type="ECO:0000313" key="8">
    <source>
        <dbReference type="EMBL" id="KAA9159798.1"/>
    </source>
</evidence>
<dbReference type="PROSITE" id="PS51296">
    <property type="entry name" value="RIESKE"/>
    <property type="match status" value="1"/>
</dbReference>
<dbReference type="GO" id="GO:0051213">
    <property type="term" value="F:dioxygenase activity"/>
    <property type="evidence" value="ECO:0007669"/>
    <property type="project" value="UniProtKB-KW"/>
</dbReference>
<accession>A0A5N0V209</accession>
<dbReference type="SUPFAM" id="SSF55961">
    <property type="entry name" value="Bet v1-like"/>
    <property type="match status" value="1"/>
</dbReference>
<dbReference type="CDD" id="cd03469">
    <property type="entry name" value="Rieske_RO_Alpha_N"/>
    <property type="match status" value="1"/>
</dbReference>
<evidence type="ECO:0000256" key="4">
    <source>
        <dbReference type="ARBA" id="ARBA00023002"/>
    </source>
</evidence>
<dbReference type="PRINTS" id="PR00090">
    <property type="entry name" value="RNGDIOXGNASE"/>
</dbReference>
<evidence type="ECO:0000313" key="9">
    <source>
        <dbReference type="Proteomes" id="UP000319769"/>
    </source>
</evidence>
<dbReference type="Pfam" id="PF00848">
    <property type="entry name" value="Ring_hydroxyl_A"/>
    <property type="match status" value="1"/>
</dbReference>
<evidence type="ECO:0000256" key="2">
    <source>
        <dbReference type="ARBA" id="ARBA00022714"/>
    </source>
</evidence>
<dbReference type="InterPro" id="IPR001663">
    <property type="entry name" value="Rng_hydr_dOase-A"/>
</dbReference>
<proteinExistence type="predicted"/>
<sequence>MTGTVPAEAFTEPLTIGVEAYISEDYARAERDKLWAKVWQQAGRVEELPKVGDFLTYEIMDDSVLIVRTAPDRIRAYHNVCAHRGRRLVDTGPQENQGRGFCRQFVCGFHGWRYDLDGRNTHVPEREDWAGSLTEHNDGLKPVNVDTWGGWIWINLDPDCEPLRDYLEPAASLLEPFHLENMRYRWRRWLVFDCNWKVAFEAFMETYHVPYTHPEFMKFGGFLGWARAQGKHSNIGYDAPKGMEENQAKLRLGTGPDARLSTIELQNFTWENANTNTTRTLVDAARRLIDELPEGTPPGEVLRHWLDSARRDDAARGVIWPTVDAETVAKSGTAWQIFPNFQIGHALNNMLCYRFRPYGHDPDKCIFEAAVYELFPPGEEPKTRWEYTPQDDPGWRTVLPQDFSNMAAVQKGLKSRGFPGPKPNPYRERSIVNLHHNLARYLGTGEPRELA</sequence>
<dbReference type="Gene3D" id="2.102.10.10">
    <property type="entry name" value="Rieske [2Fe-2S] iron-sulphur domain"/>
    <property type="match status" value="1"/>
</dbReference>
<dbReference type="Gene3D" id="3.90.380.10">
    <property type="entry name" value="Naphthalene 1,2-dioxygenase Alpha Subunit, Chain A, domain 1"/>
    <property type="match status" value="1"/>
</dbReference>
<evidence type="ECO:0000256" key="5">
    <source>
        <dbReference type="ARBA" id="ARBA00023004"/>
    </source>
</evidence>
<dbReference type="SUPFAM" id="SSF50022">
    <property type="entry name" value="ISP domain"/>
    <property type="match status" value="1"/>
</dbReference>
<keyword evidence="2" id="KW-0001">2Fe-2S</keyword>
<evidence type="ECO:0000256" key="6">
    <source>
        <dbReference type="ARBA" id="ARBA00023014"/>
    </source>
</evidence>